<dbReference type="GO" id="GO:0015280">
    <property type="term" value="F:ligand-gated sodium channel activity"/>
    <property type="evidence" value="ECO:0007669"/>
    <property type="project" value="TreeGrafter"/>
</dbReference>
<comment type="similarity">
    <text evidence="2 12">Belongs to the amiloride-sensitive sodium channel (TC 1.A.6) family.</text>
</comment>
<keyword evidence="6 14" id="KW-1133">Transmembrane helix</keyword>
<evidence type="ECO:0000256" key="11">
    <source>
        <dbReference type="ARBA" id="ARBA00023303"/>
    </source>
</evidence>
<name>A0AAE1NGL2_9EUCA</name>
<evidence type="ECO:0000256" key="5">
    <source>
        <dbReference type="ARBA" id="ARBA00022692"/>
    </source>
</evidence>
<feature type="compositionally biased region" description="Acidic residues" evidence="13">
    <location>
        <begin position="397"/>
        <end position="435"/>
    </location>
</feature>
<keyword evidence="10 12" id="KW-0739">Sodium transport</keyword>
<dbReference type="Pfam" id="PF00858">
    <property type="entry name" value="ASC"/>
    <property type="match status" value="1"/>
</dbReference>
<evidence type="ECO:0000256" key="9">
    <source>
        <dbReference type="ARBA" id="ARBA00023136"/>
    </source>
</evidence>
<dbReference type="InterPro" id="IPR001873">
    <property type="entry name" value="ENaC"/>
</dbReference>
<dbReference type="PANTHER" id="PTHR11690">
    <property type="entry name" value="AMILORIDE-SENSITIVE SODIUM CHANNEL-RELATED"/>
    <property type="match status" value="1"/>
</dbReference>
<sequence length="566" mass="64541">MYNSTPSSKPITCWSLDNIGKIQEKEEEEEEEERRRRKRQEKEEEEEERRRSKRQVKEEEEKEEERRRRKRQEKEKEEEERKLTRVVEDFAQNTTAHGIGSMWRYRQRPLGALWTVVTTIMFILLLTYIITEIQQFNEIEVFSKRSDVENLRSLPLPSLVFCNRGFFSRQKLQGMELDVELSNYVMLMVGSAYLAHNSFFKTPAKRTLLHARLEDYLTRRKLTLSQLVQAVSLSCEEMVIQCALGPRMMWGDECCRDMVQVETRSGLCFSREADEDFIQVGNGEWMGYTVVLNTSYQEPELAEDLVDPIRWLKRGVQITITNTITQPSLLVTEQGTILPTHTFTSITLTLAKINREGLTQGPAIFTTFPCVQREQEQEQEQGDEDEGEHQQGGSPEETTDDGDGDGDGGDGVGDGDDGDGGDGVGDGDDGDDGEEVVNEIWKINKTREMMKCFAEVSGECRLVCREKVFTGQPVTQPLLSQHLLQLQQRQGLDRQSYSQVVLWRKSFLDLMGEVGGVSGLLLGCSLVSILEILIFILSCFKALVEMAVIRIRRAFFVVVVVAPGGQ</sequence>
<evidence type="ECO:0000256" key="1">
    <source>
        <dbReference type="ARBA" id="ARBA00004141"/>
    </source>
</evidence>
<dbReference type="PANTHER" id="PTHR11690:SF296">
    <property type="entry name" value="DEGENERIN-LIKE PROTEIN DEL-10"/>
    <property type="match status" value="1"/>
</dbReference>
<evidence type="ECO:0000313" key="15">
    <source>
        <dbReference type="EMBL" id="KAK4288745.1"/>
    </source>
</evidence>
<keyword evidence="7" id="KW-0915">Sodium</keyword>
<keyword evidence="8 12" id="KW-0406">Ion transport</keyword>
<evidence type="ECO:0000256" key="4">
    <source>
        <dbReference type="ARBA" id="ARBA00022461"/>
    </source>
</evidence>
<evidence type="ECO:0000256" key="2">
    <source>
        <dbReference type="ARBA" id="ARBA00007193"/>
    </source>
</evidence>
<dbReference type="Gene3D" id="1.10.287.770">
    <property type="entry name" value="YojJ-like"/>
    <property type="match status" value="1"/>
</dbReference>
<keyword evidence="5 12" id="KW-0812">Transmembrane</keyword>
<dbReference type="GO" id="GO:0005886">
    <property type="term" value="C:plasma membrane"/>
    <property type="evidence" value="ECO:0007669"/>
    <property type="project" value="TreeGrafter"/>
</dbReference>
<evidence type="ECO:0000256" key="8">
    <source>
        <dbReference type="ARBA" id="ARBA00023065"/>
    </source>
</evidence>
<gene>
    <name evidence="15" type="ORF">Pmani_038244</name>
</gene>
<proteinExistence type="inferred from homology"/>
<feature type="compositionally biased region" description="Polar residues" evidence="13">
    <location>
        <begin position="1"/>
        <end position="10"/>
    </location>
</feature>
<feature type="transmembrane region" description="Helical" evidence="14">
    <location>
        <begin position="110"/>
        <end position="130"/>
    </location>
</feature>
<evidence type="ECO:0000256" key="6">
    <source>
        <dbReference type="ARBA" id="ARBA00022989"/>
    </source>
</evidence>
<comment type="caution">
    <text evidence="15">The sequence shown here is derived from an EMBL/GenBank/DDBJ whole genome shotgun (WGS) entry which is preliminary data.</text>
</comment>
<evidence type="ECO:0000256" key="3">
    <source>
        <dbReference type="ARBA" id="ARBA00022448"/>
    </source>
</evidence>
<evidence type="ECO:0000256" key="7">
    <source>
        <dbReference type="ARBA" id="ARBA00023053"/>
    </source>
</evidence>
<keyword evidence="3 12" id="KW-0813">Transport</keyword>
<feature type="transmembrane region" description="Helical" evidence="14">
    <location>
        <begin position="520"/>
        <end position="544"/>
    </location>
</feature>
<comment type="subcellular location">
    <subcellularLocation>
        <location evidence="1">Membrane</location>
        <topology evidence="1">Multi-pass membrane protein</topology>
    </subcellularLocation>
</comment>
<dbReference type="EMBL" id="JAWZYT010006156">
    <property type="protein sequence ID" value="KAK4288745.1"/>
    <property type="molecule type" value="Genomic_DNA"/>
</dbReference>
<evidence type="ECO:0000256" key="13">
    <source>
        <dbReference type="SAM" id="MobiDB-lite"/>
    </source>
</evidence>
<keyword evidence="11 12" id="KW-0407">Ion channel</keyword>
<evidence type="ECO:0000256" key="12">
    <source>
        <dbReference type="RuleBase" id="RU000679"/>
    </source>
</evidence>
<dbReference type="Gene3D" id="2.60.470.10">
    <property type="entry name" value="Acid-sensing ion channels like domains"/>
    <property type="match status" value="1"/>
</dbReference>
<dbReference type="AlphaFoldDB" id="A0AAE1NGL2"/>
<evidence type="ECO:0000313" key="16">
    <source>
        <dbReference type="Proteomes" id="UP001292094"/>
    </source>
</evidence>
<feature type="region of interest" description="Disordered" evidence="13">
    <location>
        <begin position="373"/>
        <end position="435"/>
    </location>
</feature>
<keyword evidence="9 14" id="KW-0472">Membrane</keyword>
<protein>
    <submittedName>
        <fullName evidence="15">Uncharacterized protein</fullName>
    </submittedName>
</protein>
<reference evidence="15" key="1">
    <citation type="submission" date="2023-11" db="EMBL/GenBank/DDBJ databases">
        <title>Genome assemblies of two species of porcelain crab, Petrolisthes cinctipes and Petrolisthes manimaculis (Anomura: Porcellanidae).</title>
        <authorList>
            <person name="Angst P."/>
        </authorList>
    </citation>
    <scope>NUCLEOTIDE SEQUENCE</scope>
    <source>
        <strain evidence="15">PB745_02</strain>
        <tissue evidence="15">Gill</tissue>
    </source>
</reference>
<feature type="region of interest" description="Disordered" evidence="13">
    <location>
        <begin position="1"/>
        <end position="78"/>
    </location>
</feature>
<accession>A0AAE1NGL2</accession>
<keyword evidence="16" id="KW-1185">Reference proteome</keyword>
<keyword evidence="4 12" id="KW-0894">Sodium channel</keyword>
<organism evidence="15 16">
    <name type="scientific">Petrolisthes manimaculis</name>
    <dbReference type="NCBI Taxonomy" id="1843537"/>
    <lineage>
        <taxon>Eukaryota</taxon>
        <taxon>Metazoa</taxon>
        <taxon>Ecdysozoa</taxon>
        <taxon>Arthropoda</taxon>
        <taxon>Crustacea</taxon>
        <taxon>Multicrustacea</taxon>
        <taxon>Malacostraca</taxon>
        <taxon>Eumalacostraca</taxon>
        <taxon>Eucarida</taxon>
        <taxon>Decapoda</taxon>
        <taxon>Pleocyemata</taxon>
        <taxon>Anomura</taxon>
        <taxon>Galatheoidea</taxon>
        <taxon>Porcellanidae</taxon>
        <taxon>Petrolisthes</taxon>
    </lineage>
</organism>
<dbReference type="Proteomes" id="UP001292094">
    <property type="component" value="Unassembled WGS sequence"/>
</dbReference>
<evidence type="ECO:0000256" key="10">
    <source>
        <dbReference type="ARBA" id="ARBA00023201"/>
    </source>
</evidence>
<evidence type="ECO:0000256" key="14">
    <source>
        <dbReference type="SAM" id="Phobius"/>
    </source>
</evidence>
<feature type="compositionally biased region" description="Acidic residues" evidence="13">
    <location>
        <begin position="377"/>
        <end position="387"/>
    </location>
</feature>